<reference evidence="2 3" key="1">
    <citation type="submission" date="2016-06" db="EMBL/GenBank/DDBJ databases">
        <authorList>
            <person name="Kjaerup R.B."/>
            <person name="Dalgaard T.S."/>
            <person name="Juul-Madsen H.R."/>
        </authorList>
    </citation>
    <scope>NUCLEOTIDE SEQUENCE [LARGE SCALE GENOMIC DNA]</scope>
    <source>
        <strain evidence="2 3">CECT 8886</strain>
    </source>
</reference>
<dbReference type="RefSeq" id="WP_067015619.1">
    <property type="nucleotide sequence ID" value="NZ_FLOB01000003.1"/>
</dbReference>
<accession>A0A1A8TCP5</accession>
<dbReference type="EMBL" id="FLOB01000003">
    <property type="protein sequence ID" value="SBS30847.1"/>
    <property type="molecule type" value="Genomic_DNA"/>
</dbReference>
<gene>
    <name evidence="2" type="ORF">MSP8886_01948</name>
</gene>
<dbReference type="Proteomes" id="UP000092544">
    <property type="component" value="Unassembled WGS sequence"/>
</dbReference>
<keyword evidence="1" id="KW-0472">Membrane</keyword>
<keyword evidence="1" id="KW-0812">Transmembrane</keyword>
<keyword evidence="1" id="KW-1133">Transmembrane helix</keyword>
<name>A0A1A8TCP5_9GAMM</name>
<dbReference type="AlphaFoldDB" id="A0A1A8TCP5"/>
<feature type="transmembrane region" description="Helical" evidence="1">
    <location>
        <begin position="41"/>
        <end position="62"/>
    </location>
</feature>
<protein>
    <submittedName>
        <fullName evidence="2">Uncharacterized protein</fullName>
    </submittedName>
</protein>
<organism evidence="2 3">
    <name type="scientific">Marinomonas spartinae</name>
    <dbReference type="NCBI Taxonomy" id="1792290"/>
    <lineage>
        <taxon>Bacteria</taxon>
        <taxon>Pseudomonadati</taxon>
        <taxon>Pseudomonadota</taxon>
        <taxon>Gammaproteobacteria</taxon>
        <taxon>Oceanospirillales</taxon>
        <taxon>Oceanospirillaceae</taxon>
        <taxon>Marinomonas</taxon>
    </lineage>
</organism>
<dbReference type="STRING" id="1792290.MSP8886_01948"/>
<evidence type="ECO:0000313" key="3">
    <source>
        <dbReference type="Proteomes" id="UP000092544"/>
    </source>
</evidence>
<sequence>MCVIFAMDRVRATSSKFSCSKKGPQSRFTLYQRRYARSRQAGWIIFEILISLALLGLVLTLAQRQAIVQWQTIEHSEANQIKRENRSRADAMVSLTGQDTWREHVGFSSSYRQTYPLCQHCSGEGLQQWFDAAQSASLDTFAGGKEERRYE</sequence>
<evidence type="ECO:0000313" key="2">
    <source>
        <dbReference type="EMBL" id="SBS30847.1"/>
    </source>
</evidence>
<proteinExistence type="predicted"/>
<dbReference type="OrthoDB" id="6106733at2"/>
<evidence type="ECO:0000256" key="1">
    <source>
        <dbReference type="SAM" id="Phobius"/>
    </source>
</evidence>
<keyword evidence="3" id="KW-1185">Reference proteome</keyword>